<feature type="region of interest" description="Disordered" evidence="1">
    <location>
        <begin position="1"/>
        <end position="30"/>
    </location>
</feature>
<dbReference type="InterPro" id="IPR036388">
    <property type="entry name" value="WH-like_DNA-bd_sf"/>
</dbReference>
<dbReference type="AlphaFoldDB" id="A0A4U8VWX0"/>
<proteinExistence type="predicted"/>
<dbReference type="SUPFAM" id="SSF46785">
    <property type="entry name" value="Winged helix' DNA-binding domain"/>
    <property type="match status" value="1"/>
</dbReference>
<reference evidence="3 4" key="1">
    <citation type="submission" date="2019-02" db="EMBL/GenBank/DDBJ databases">
        <authorList>
            <consortium name="Pathogen Informatics"/>
        </authorList>
    </citation>
    <scope>NUCLEOTIDE SEQUENCE [LARGE SCALE GENOMIC DNA]</scope>
    <source>
        <strain evidence="3 4">3012STDY6756504</strain>
    </source>
</reference>
<feature type="compositionally biased region" description="Basic and acidic residues" evidence="1">
    <location>
        <begin position="11"/>
        <end position="24"/>
    </location>
</feature>
<evidence type="ECO:0000313" key="4">
    <source>
        <dbReference type="Proteomes" id="UP000290439"/>
    </source>
</evidence>
<accession>A0A4U8VWX0</accession>
<dbReference type="InterPro" id="IPR000835">
    <property type="entry name" value="HTH_MarR-typ"/>
</dbReference>
<evidence type="ECO:0000313" key="3">
    <source>
        <dbReference type="EMBL" id="VFA97145.1"/>
    </source>
</evidence>
<dbReference type="Pfam" id="PF12802">
    <property type="entry name" value="MarR_2"/>
    <property type="match status" value="1"/>
</dbReference>
<dbReference type="GO" id="GO:0003700">
    <property type="term" value="F:DNA-binding transcription factor activity"/>
    <property type="evidence" value="ECO:0007669"/>
    <property type="project" value="InterPro"/>
</dbReference>
<organism evidence="3 4">
    <name type="scientific">Nocardia cyriacigeorgica</name>
    <dbReference type="NCBI Taxonomy" id="135487"/>
    <lineage>
        <taxon>Bacteria</taxon>
        <taxon>Bacillati</taxon>
        <taxon>Actinomycetota</taxon>
        <taxon>Actinomycetes</taxon>
        <taxon>Mycobacteriales</taxon>
        <taxon>Nocardiaceae</taxon>
        <taxon>Nocardia</taxon>
    </lineage>
</organism>
<sequence>MPVRHASSPARVREDGSVTSDNDRPGPPGTSASILVLTLARRVESELNAALAPLDLTVGRLGLLGHISGVPGASFSELARMSGISVQSVHTAVKTLAGAGLVRDRTARAGSASTIELTAKGKRLLEQARTAVAAVDDTMFGPAADPIQRKIGSAVVAAFSEAISS</sequence>
<name>A0A4U8VWX0_9NOCA</name>
<dbReference type="InterPro" id="IPR036390">
    <property type="entry name" value="WH_DNA-bd_sf"/>
</dbReference>
<feature type="domain" description="HTH marR-type" evidence="2">
    <location>
        <begin position="49"/>
        <end position="148"/>
    </location>
</feature>
<dbReference type="Proteomes" id="UP000290439">
    <property type="component" value="Chromosome"/>
</dbReference>
<dbReference type="Gene3D" id="1.10.10.10">
    <property type="entry name" value="Winged helix-like DNA-binding domain superfamily/Winged helix DNA-binding domain"/>
    <property type="match status" value="1"/>
</dbReference>
<gene>
    <name evidence="3" type="ORF">NCTC10797_00904</name>
</gene>
<dbReference type="SMART" id="SM00347">
    <property type="entry name" value="HTH_MARR"/>
    <property type="match status" value="1"/>
</dbReference>
<dbReference type="EMBL" id="LR215973">
    <property type="protein sequence ID" value="VFA97145.1"/>
    <property type="molecule type" value="Genomic_DNA"/>
</dbReference>
<evidence type="ECO:0000256" key="1">
    <source>
        <dbReference type="SAM" id="MobiDB-lite"/>
    </source>
</evidence>
<protein>
    <submittedName>
        <fullName evidence="3">Predicted transcriptional regulator</fullName>
    </submittedName>
</protein>
<evidence type="ECO:0000259" key="2">
    <source>
        <dbReference type="SMART" id="SM00347"/>
    </source>
</evidence>